<sequence length="46" mass="5074">MIELRNISKSFKKHKVLEDISIDIKNNCCTALIGKNGAGKSTLIDI</sequence>
<evidence type="ECO:0000256" key="3">
    <source>
        <dbReference type="ARBA" id="ARBA00022840"/>
    </source>
</evidence>
<evidence type="ECO:0000259" key="4">
    <source>
        <dbReference type="Pfam" id="PF00005"/>
    </source>
</evidence>
<dbReference type="AlphaFoldDB" id="W1WK14"/>
<dbReference type="InterPro" id="IPR051782">
    <property type="entry name" value="ABC_Transporter_VariousFunc"/>
</dbReference>
<dbReference type="GO" id="GO:0016887">
    <property type="term" value="F:ATP hydrolysis activity"/>
    <property type="evidence" value="ECO:0007669"/>
    <property type="project" value="InterPro"/>
</dbReference>
<protein>
    <submittedName>
        <fullName evidence="5">ABC transporter, ATP binding protein</fullName>
    </submittedName>
</protein>
<evidence type="ECO:0000256" key="2">
    <source>
        <dbReference type="ARBA" id="ARBA00022741"/>
    </source>
</evidence>
<accession>W1WK14</accession>
<dbReference type="Pfam" id="PF00005">
    <property type="entry name" value="ABC_tran"/>
    <property type="match status" value="1"/>
</dbReference>
<reference evidence="5" key="1">
    <citation type="submission" date="2013-12" db="EMBL/GenBank/DDBJ databases">
        <title>A Varibaculum cambriense genome reconstructed from a premature infant gut community with otherwise low bacterial novelty that shifts toward anaerobic metabolism during the third week of life.</title>
        <authorList>
            <person name="Brown C.T."/>
            <person name="Sharon I."/>
            <person name="Thomas B.C."/>
            <person name="Castelle C.J."/>
            <person name="Morowitz M.J."/>
            <person name="Banfield J.F."/>
        </authorList>
    </citation>
    <scope>NUCLEOTIDE SEQUENCE</scope>
</reference>
<dbReference type="Gene3D" id="3.40.50.300">
    <property type="entry name" value="P-loop containing nucleotide triphosphate hydrolases"/>
    <property type="match status" value="1"/>
</dbReference>
<organism evidence="5">
    <name type="scientific">human gut metagenome</name>
    <dbReference type="NCBI Taxonomy" id="408170"/>
    <lineage>
        <taxon>unclassified sequences</taxon>
        <taxon>metagenomes</taxon>
        <taxon>organismal metagenomes</taxon>
    </lineage>
</organism>
<feature type="non-terminal residue" evidence="5">
    <location>
        <position position="46"/>
    </location>
</feature>
<dbReference type="PANTHER" id="PTHR42939">
    <property type="entry name" value="ABC TRANSPORTER ATP-BINDING PROTEIN ALBC-RELATED"/>
    <property type="match status" value="1"/>
</dbReference>
<dbReference type="InterPro" id="IPR003439">
    <property type="entry name" value="ABC_transporter-like_ATP-bd"/>
</dbReference>
<keyword evidence="1" id="KW-0813">Transport</keyword>
<evidence type="ECO:0000313" key="5">
    <source>
        <dbReference type="EMBL" id="ETJ18231.1"/>
    </source>
</evidence>
<name>W1WK14_9ZZZZ</name>
<keyword evidence="3" id="KW-0067">ATP-binding</keyword>
<dbReference type="GO" id="GO:0005524">
    <property type="term" value="F:ATP binding"/>
    <property type="evidence" value="ECO:0007669"/>
    <property type="project" value="UniProtKB-KW"/>
</dbReference>
<gene>
    <name evidence="5" type="ORF">Q604_UNBC18653G0001</name>
</gene>
<feature type="domain" description="ABC transporter" evidence="4">
    <location>
        <begin position="17"/>
        <end position="45"/>
    </location>
</feature>
<dbReference type="PANTHER" id="PTHR42939:SF1">
    <property type="entry name" value="ABC TRANSPORTER ATP-BINDING PROTEIN ALBC-RELATED"/>
    <property type="match status" value="1"/>
</dbReference>
<comment type="caution">
    <text evidence="5">The sequence shown here is derived from an EMBL/GenBank/DDBJ whole genome shotgun (WGS) entry which is preliminary data.</text>
</comment>
<dbReference type="SUPFAM" id="SSF52540">
    <property type="entry name" value="P-loop containing nucleoside triphosphate hydrolases"/>
    <property type="match status" value="1"/>
</dbReference>
<evidence type="ECO:0000256" key="1">
    <source>
        <dbReference type="ARBA" id="ARBA00022448"/>
    </source>
</evidence>
<keyword evidence="2" id="KW-0547">Nucleotide-binding</keyword>
<dbReference type="EMBL" id="AZMM01018653">
    <property type="protein sequence ID" value="ETJ18231.1"/>
    <property type="molecule type" value="Genomic_DNA"/>
</dbReference>
<proteinExistence type="predicted"/>
<dbReference type="InterPro" id="IPR027417">
    <property type="entry name" value="P-loop_NTPase"/>
</dbReference>